<dbReference type="EMBL" id="CP074371">
    <property type="protein sequence ID" value="QVI20329.1"/>
    <property type="molecule type" value="Genomic_DNA"/>
</dbReference>
<keyword evidence="1" id="KW-1133">Transmembrane helix</keyword>
<reference evidence="2 3" key="1">
    <citation type="submission" date="2021-04" db="EMBL/GenBank/DDBJ databases">
        <title>Nocardia tengchongensis.</title>
        <authorList>
            <person name="Zhuang k."/>
            <person name="Ran Y."/>
            <person name="Li W."/>
        </authorList>
    </citation>
    <scope>NUCLEOTIDE SEQUENCE [LARGE SCALE GENOMIC DNA]</scope>
    <source>
        <strain evidence="2 3">CFH S0057</strain>
    </source>
</reference>
<accession>A0ABX8CK23</accession>
<feature type="transmembrane region" description="Helical" evidence="1">
    <location>
        <begin position="69"/>
        <end position="90"/>
    </location>
</feature>
<dbReference type="Proteomes" id="UP000683310">
    <property type="component" value="Chromosome"/>
</dbReference>
<protein>
    <submittedName>
        <fullName evidence="2">Uncharacterized protein</fullName>
    </submittedName>
</protein>
<evidence type="ECO:0000256" key="1">
    <source>
        <dbReference type="SAM" id="Phobius"/>
    </source>
</evidence>
<evidence type="ECO:0000313" key="2">
    <source>
        <dbReference type="EMBL" id="QVI20329.1"/>
    </source>
</evidence>
<proteinExistence type="predicted"/>
<name>A0ABX8CK23_9NOCA</name>
<keyword evidence="1" id="KW-0812">Transmembrane</keyword>
<sequence length="163" mass="16905">MSHFEVIVRVDAGDEFRDDSGSGLHDGEGYAGRPTDRDGSVGWLPVSYQWIGCPIVLDASARRSLVKRFAAVLTVGIAAVAGPVVAAGIAGADVWEPAPGISIPLPDGVFTGSAGVRSTPVPTPDPGPDRVEGAPCDDGRGTWVRLDPGNAAHYGTDWLCRAN</sequence>
<organism evidence="2 3">
    <name type="scientific">Nocardia tengchongensis</name>
    <dbReference type="NCBI Taxonomy" id="2055889"/>
    <lineage>
        <taxon>Bacteria</taxon>
        <taxon>Bacillati</taxon>
        <taxon>Actinomycetota</taxon>
        <taxon>Actinomycetes</taxon>
        <taxon>Mycobacteriales</taxon>
        <taxon>Nocardiaceae</taxon>
        <taxon>Nocardia</taxon>
    </lineage>
</organism>
<evidence type="ECO:0000313" key="3">
    <source>
        <dbReference type="Proteomes" id="UP000683310"/>
    </source>
</evidence>
<gene>
    <name evidence="2" type="ORF">KHQ06_29705</name>
</gene>
<keyword evidence="1" id="KW-0472">Membrane</keyword>
<keyword evidence="3" id="KW-1185">Reference proteome</keyword>